<reference evidence="2" key="1">
    <citation type="journal article" date="2019" name="Int. J. Syst. Evol. Microbiol.">
        <title>The Global Catalogue of Microorganisms (GCM) 10K type strain sequencing project: providing services to taxonomists for standard genome sequencing and annotation.</title>
        <authorList>
            <consortium name="The Broad Institute Genomics Platform"/>
            <consortium name="The Broad Institute Genome Sequencing Center for Infectious Disease"/>
            <person name="Wu L."/>
            <person name="Ma J."/>
        </authorList>
    </citation>
    <scope>NUCLEOTIDE SEQUENCE [LARGE SCALE GENOMIC DNA]</scope>
    <source>
        <strain evidence="2">JCM 17926</strain>
    </source>
</reference>
<protein>
    <submittedName>
        <fullName evidence="1">Uncharacterized protein</fullName>
    </submittedName>
</protein>
<dbReference type="Proteomes" id="UP001500552">
    <property type="component" value="Unassembled WGS sequence"/>
</dbReference>
<comment type="caution">
    <text evidence="1">The sequence shown here is derived from an EMBL/GenBank/DDBJ whole genome shotgun (WGS) entry which is preliminary data.</text>
</comment>
<keyword evidence="2" id="KW-1185">Reference proteome</keyword>
<dbReference type="RefSeq" id="WP_345161579.1">
    <property type="nucleotide sequence ID" value="NZ_BAABHC010000029.1"/>
</dbReference>
<proteinExistence type="predicted"/>
<gene>
    <name evidence="1" type="ORF">GCM10023188_39550</name>
</gene>
<evidence type="ECO:0000313" key="2">
    <source>
        <dbReference type="Proteomes" id="UP001500552"/>
    </source>
</evidence>
<organism evidence="1 2">
    <name type="scientific">Pontibacter saemangeumensis</name>
    <dbReference type="NCBI Taxonomy" id="1084525"/>
    <lineage>
        <taxon>Bacteria</taxon>
        <taxon>Pseudomonadati</taxon>
        <taxon>Bacteroidota</taxon>
        <taxon>Cytophagia</taxon>
        <taxon>Cytophagales</taxon>
        <taxon>Hymenobacteraceae</taxon>
        <taxon>Pontibacter</taxon>
    </lineage>
</organism>
<name>A0ABP8M2V7_9BACT</name>
<accession>A0ABP8M2V7</accession>
<sequence>MTAKINTALQQYEELTQLGVIPTFAVYIQGEGILIKPPGAEQGQRVPLIEEMLTSLHAFFYDVECIEYGSFDYTTLKSFINASIQPGGATE</sequence>
<evidence type="ECO:0000313" key="1">
    <source>
        <dbReference type="EMBL" id="GAA4441248.1"/>
    </source>
</evidence>
<dbReference type="EMBL" id="BAABHC010000029">
    <property type="protein sequence ID" value="GAA4441248.1"/>
    <property type="molecule type" value="Genomic_DNA"/>
</dbReference>